<sequence length="579" mass="66696">MNWLKRSLFSKLLIGMLLAAVVPFSLSNLIAYQTTSSSMKQQLIELNHNSMEIISNHLKLYFQELNMLSGSFYVDPQLMSYLRSEYTPPLQTLYINNKVNAMYISRPEFHAVRYISHLKKQAFTSSDVGNSELERLLQEDDRHINAESTRYDVKQMGNKQVLLIQKNLIDYPKSTILGTLNMYIGQGEIDKLIHSQLSADDAYFLLIKNEQQLLYSSREDANGAVYIQTKLQGGRGSFEGEFNGKEGVYIYVRNQYKDFPFTLVKFVPAAVIYQSAHQTLNRSLLIQFIAIAFVILLAMVLSYFTILPVKRLIRNIARVENGRFDIQKGNKRTDELGLLEDRFYVMVRNLDDLMNREYRYRLELSTAQLKMLQAQINPHFLYNALQSIGTEALKHGAYEMSDKISELGSILRYSMDFQTEIVMLELELKHIEDYMSLQMGRFKNKLSYTLSCPPEARPMKVPKMLLQPLIENSIVHGIEKGSGFGFIHLDIECDTEDSAYMLRIRVIDNGKGITPDTMEAIRQKYAEDKLHYGQNGIGLINVLQRLRLCYGSDFIWEMSSVPYEATIISLYININQNEG</sequence>
<dbReference type="CDD" id="cd06225">
    <property type="entry name" value="HAMP"/>
    <property type="match status" value="1"/>
</dbReference>
<dbReference type="SUPFAM" id="SSF55874">
    <property type="entry name" value="ATPase domain of HSP90 chaperone/DNA topoisomerase II/histidine kinase"/>
    <property type="match status" value="1"/>
</dbReference>
<evidence type="ECO:0000256" key="6">
    <source>
        <dbReference type="ARBA" id="ARBA00023136"/>
    </source>
</evidence>
<feature type="transmembrane region" description="Helical" evidence="7">
    <location>
        <begin position="284"/>
        <end position="306"/>
    </location>
</feature>
<gene>
    <name evidence="9" type="ORF">LQV63_18130</name>
</gene>
<keyword evidence="7" id="KW-0812">Transmembrane</keyword>
<dbReference type="Pfam" id="PF02518">
    <property type="entry name" value="HATPase_c"/>
    <property type="match status" value="1"/>
</dbReference>
<evidence type="ECO:0000256" key="7">
    <source>
        <dbReference type="SAM" id="Phobius"/>
    </source>
</evidence>
<evidence type="ECO:0000256" key="4">
    <source>
        <dbReference type="ARBA" id="ARBA00022679"/>
    </source>
</evidence>
<comment type="caution">
    <text evidence="9">The sequence shown here is derived from an EMBL/GenBank/DDBJ whole genome shotgun (WGS) entry which is preliminary data.</text>
</comment>
<dbReference type="RefSeq" id="WP_233697751.1">
    <property type="nucleotide sequence ID" value="NZ_JAJNBZ010000015.1"/>
</dbReference>
<dbReference type="InterPro" id="IPR050640">
    <property type="entry name" value="Bact_2-comp_sensor_kinase"/>
</dbReference>
<evidence type="ECO:0000256" key="5">
    <source>
        <dbReference type="ARBA" id="ARBA00022777"/>
    </source>
</evidence>
<evidence type="ECO:0000256" key="2">
    <source>
        <dbReference type="ARBA" id="ARBA00022475"/>
    </source>
</evidence>
<dbReference type="InterPro" id="IPR036890">
    <property type="entry name" value="HATPase_C_sf"/>
</dbReference>
<feature type="domain" description="HAMP" evidence="8">
    <location>
        <begin position="303"/>
        <end position="355"/>
    </location>
</feature>
<reference evidence="9 10" key="1">
    <citation type="submission" date="2021-11" db="EMBL/GenBank/DDBJ databases">
        <title>Draft genome sequence of Paenibacillus profundus YoMME, a new Gram-positive bacteria with exoelectrogenic properties.</title>
        <authorList>
            <person name="Hubenova Y."/>
            <person name="Hubenova E."/>
            <person name="Manasiev Y."/>
            <person name="Peykov S."/>
            <person name="Mitov M."/>
        </authorList>
    </citation>
    <scope>NUCLEOTIDE SEQUENCE [LARGE SCALE GENOMIC DNA]</scope>
    <source>
        <strain evidence="9 10">YoMME</strain>
    </source>
</reference>
<dbReference type="Gene3D" id="6.10.340.10">
    <property type="match status" value="1"/>
</dbReference>
<keyword evidence="6 7" id="KW-0472">Membrane</keyword>
<evidence type="ECO:0000313" key="9">
    <source>
        <dbReference type="EMBL" id="MCE5171221.1"/>
    </source>
</evidence>
<proteinExistence type="predicted"/>
<comment type="subcellular location">
    <subcellularLocation>
        <location evidence="1">Cell membrane</location>
        <topology evidence="1">Multi-pass membrane protein</topology>
    </subcellularLocation>
</comment>
<keyword evidence="5 9" id="KW-0418">Kinase</keyword>
<evidence type="ECO:0000313" key="10">
    <source>
        <dbReference type="Proteomes" id="UP001199916"/>
    </source>
</evidence>
<dbReference type="InterPro" id="IPR003660">
    <property type="entry name" value="HAMP_dom"/>
</dbReference>
<keyword evidence="3" id="KW-0597">Phosphoprotein</keyword>
<accession>A0ABS8YHD9</accession>
<dbReference type="InterPro" id="IPR003594">
    <property type="entry name" value="HATPase_dom"/>
</dbReference>
<dbReference type="Gene3D" id="3.30.565.10">
    <property type="entry name" value="Histidine kinase-like ATPase, C-terminal domain"/>
    <property type="match status" value="1"/>
</dbReference>
<dbReference type="GO" id="GO:0016301">
    <property type="term" value="F:kinase activity"/>
    <property type="evidence" value="ECO:0007669"/>
    <property type="project" value="UniProtKB-KW"/>
</dbReference>
<dbReference type="PANTHER" id="PTHR34220">
    <property type="entry name" value="SENSOR HISTIDINE KINASE YPDA"/>
    <property type="match status" value="1"/>
</dbReference>
<evidence type="ECO:0000256" key="3">
    <source>
        <dbReference type="ARBA" id="ARBA00022553"/>
    </source>
</evidence>
<protein>
    <submittedName>
        <fullName evidence="9">Histidine kinase</fullName>
    </submittedName>
</protein>
<dbReference type="Proteomes" id="UP001199916">
    <property type="component" value="Unassembled WGS sequence"/>
</dbReference>
<name>A0ABS8YHD9_9BACL</name>
<keyword evidence="2" id="KW-1003">Cell membrane</keyword>
<dbReference type="InterPro" id="IPR010559">
    <property type="entry name" value="Sig_transdc_His_kin_internal"/>
</dbReference>
<keyword evidence="10" id="KW-1185">Reference proteome</keyword>
<dbReference type="PANTHER" id="PTHR34220:SF7">
    <property type="entry name" value="SENSOR HISTIDINE KINASE YPDA"/>
    <property type="match status" value="1"/>
</dbReference>
<dbReference type="SUPFAM" id="SSF158472">
    <property type="entry name" value="HAMP domain-like"/>
    <property type="match status" value="1"/>
</dbReference>
<keyword evidence="4" id="KW-0808">Transferase</keyword>
<dbReference type="PROSITE" id="PS50885">
    <property type="entry name" value="HAMP"/>
    <property type="match status" value="1"/>
</dbReference>
<evidence type="ECO:0000256" key="1">
    <source>
        <dbReference type="ARBA" id="ARBA00004651"/>
    </source>
</evidence>
<organism evidence="9 10">
    <name type="scientific">Paenibacillus profundus</name>
    <dbReference type="NCBI Taxonomy" id="1173085"/>
    <lineage>
        <taxon>Bacteria</taxon>
        <taxon>Bacillati</taxon>
        <taxon>Bacillota</taxon>
        <taxon>Bacilli</taxon>
        <taxon>Bacillales</taxon>
        <taxon>Paenibacillaceae</taxon>
        <taxon>Paenibacillus</taxon>
    </lineage>
</organism>
<dbReference type="EMBL" id="JAJNBZ010000015">
    <property type="protein sequence ID" value="MCE5171221.1"/>
    <property type="molecule type" value="Genomic_DNA"/>
</dbReference>
<dbReference type="Pfam" id="PF06580">
    <property type="entry name" value="His_kinase"/>
    <property type="match status" value="1"/>
</dbReference>
<evidence type="ECO:0000259" key="8">
    <source>
        <dbReference type="PROSITE" id="PS50885"/>
    </source>
</evidence>
<keyword evidence="7" id="KW-1133">Transmembrane helix</keyword>